<evidence type="ECO:0000313" key="8">
    <source>
        <dbReference type="EMBL" id="ABW66367.1"/>
    </source>
</evidence>
<dbReference type="eggNOG" id="COG1309">
    <property type="taxonomic scope" value="Bacteria"/>
</dbReference>
<dbReference type="Gene3D" id="1.10.10.60">
    <property type="entry name" value="Homeodomain-like"/>
    <property type="match status" value="1"/>
</dbReference>
<dbReference type="GO" id="GO:0003677">
    <property type="term" value="F:DNA binding"/>
    <property type="evidence" value="ECO:0007669"/>
    <property type="project" value="UniProtKB-UniRule"/>
</dbReference>
<dbReference type="Pfam" id="PF00440">
    <property type="entry name" value="TetR_N"/>
    <property type="match status" value="1"/>
</dbReference>
<dbReference type="InterPro" id="IPR009057">
    <property type="entry name" value="Homeodomain-like_sf"/>
</dbReference>
<evidence type="ECO:0000259" key="7">
    <source>
        <dbReference type="PROSITE" id="PS50977"/>
    </source>
</evidence>
<dbReference type="SMART" id="SM00422">
    <property type="entry name" value="HTH_MERR"/>
    <property type="match status" value="1"/>
</dbReference>
<proteinExistence type="predicted"/>
<dbReference type="Gene3D" id="1.10.357.10">
    <property type="entry name" value="Tetracycline Repressor, domain 2"/>
    <property type="match status" value="1"/>
</dbReference>
<accession>A8ZU55</accession>
<dbReference type="Pfam" id="PF13411">
    <property type="entry name" value="MerR_1"/>
    <property type="match status" value="1"/>
</dbReference>
<dbReference type="InterPro" id="IPR001647">
    <property type="entry name" value="HTH_TetR"/>
</dbReference>
<dbReference type="PROSITE" id="PS50977">
    <property type="entry name" value="HTH_TETR_2"/>
    <property type="match status" value="1"/>
</dbReference>
<feature type="domain" description="HTH tetR-type" evidence="7">
    <location>
        <begin position="110"/>
        <end position="170"/>
    </location>
</feature>
<dbReference type="GO" id="GO:0006355">
    <property type="term" value="P:regulation of DNA-templated transcription"/>
    <property type="evidence" value="ECO:0007669"/>
    <property type="project" value="InterPro"/>
</dbReference>
<dbReference type="RefSeq" id="WP_012173986.1">
    <property type="nucleotide sequence ID" value="NC_009943.1"/>
</dbReference>
<dbReference type="InterPro" id="IPR036271">
    <property type="entry name" value="Tet_transcr_reg_TetR-rel_C_sf"/>
</dbReference>
<dbReference type="PANTHER" id="PTHR47506:SF1">
    <property type="entry name" value="HTH-TYPE TRANSCRIPTIONAL REGULATOR YJDC"/>
    <property type="match status" value="1"/>
</dbReference>
<feature type="DNA-binding region" description="H-T-H motif" evidence="4">
    <location>
        <begin position="133"/>
        <end position="152"/>
    </location>
</feature>
<dbReference type="SUPFAM" id="SSF48498">
    <property type="entry name" value="Tetracyclin repressor-like, C-terminal domain"/>
    <property type="match status" value="1"/>
</dbReference>
<keyword evidence="2 4" id="KW-0238">DNA-binding</keyword>
<dbReference type="PROSITE" id="PS50937">
    <property type="entry name" value="HTH_MERR_2"/>
    <property type="match status" value="1"/>
</dbReference>
<evidence type="ECO:0000256" key="1">
    <source>
        <dbReference type="ARBA" id="ARBA00023015"/>
    </source>
</evidence>
<protein>
    <submittedName>
        <fullName evidence="8">Transcriptional regulator, TetR family</fullName>
    </submittedName>
</protein>
<reference evidence="8 9" key="1">
    <citation type="submission" date="2007-10" db="EMBL/GenBank/DDBJ databases">
        <title>Complete sequence of Desulfococcus oleovorans Hxd3.</title>
        <authorList>
            <consortium name="US DOE Joint Genome Institute"/>
            <person name="Copeland A."/>
            <person name="Lucas S."/>
            <person name="Lapidus A."/>
            <person name="Barry K."/>
            <person name="Glavina del Rio T."/>
            <person name="Dalin E."/>
            <person name="Tice H."/>
            <person name="Pitluck S."/>
            <person name="Kiss H."/>
            <person name="Brettin T."/>
            <person name="Bruce D."/>
            <person name="Detter J.C."/>
            <person name="Han C."/>
            <person name="Schmutz J."/>
            <person name="Larimer F."/>
            <person name="Land M."/>
            <person name="Hauser L."/>
            <person name="Kyrpides N."/>
            <person name="Kim E."/>
            <person name="Wawrik B."/>
            <person name="Richardson P."/>
        </authorList>
    </citation>
    <scope>NUCLEOTIDE SEQUENCE [LARGE SCALE GENOMIC DNA]</scope>
    <source>
        <strain evidence="9">DSM 6200 / JCM 39069 / Hxd3</strain>
    </source>
</reference>
<sequence length="297" mass="33695">MENTQHLFRIGELERLSGVARRNIHFYMQQGLLHAPHRTGRTMAYYDASHLNKLAYIIEQKALGQPLFSIRENIERLEAESPGCFSARRSTPARKAGTTDRRMPRRGKSMKTREAILDLGSALFRQKGYRATRVSDITTRLNIGKGTFYFYFSDKKELLLACVPRIFGELFANGWDVIRQEADPLKRLELRARAVLPVLDEFCAILAICEEAHEDPDPKLKQMGEQTLVTIRKPMESDIRKGMAQGLIRTVDPAIAAALMIGAMRSMRVLRSMDPDISDDAVLREVIGVVLSGIRRH</sequence>
<keyword evidence="3" id="KW-0804">Transcription</keyword>
<evidence type="ECO:0000256" key="4">
    <source>
        <dbReference type="PROSITE-ProRule" id="PRU00335"/>
    </source>
</evidence>
<dbReference type="OrthoDB" id="9798857at2"/>
<evidence type="ECO:0000313" key="9">
    <source>
        <dbReference type="Proteomes" id="UP000008561"/>
    </source>
</evidence>
<dbReference type="PRINTS" id="PR00455">
    <property type="entry name" value="HTHTETR"/>
</dbReference>
<keyword evidence="9" id="KW-1185">Reference proteome</keyword>
<organism evidence="8 9">
    <name type="scientific">Desulfosudis oleivorans (strain DSM 6200 / JCM 39069 / Hxd3)</name>
    <name type="common">Desulfococcus oleovorans</name>
    <dbReference type="NCBI Taxonomy" id="96561"/>
    <lineage>
        <taxon>Bacteria</taxon>
        <taxon>Pseudomonadati</taxon>
        <taxon>Thermodesulfobacteriota</taxon>
        <taxon>Desulfobacteria</taxon>
        <taxon>Desulfobacterales</taxon>
        <taxon>Desulfosudaceae</taxon>
        <taxon>Desulfosudis</taxon>
    </lineage>
</organism>
<dbReference type="SUPFAM" id="SSF46689">
    <property type="entry name" value="Homeodomain-like"/>
    <property type="match status" value="1"/>
</dbReference>
<feature type="region of interest" description="Disordered" evidence="5">
    <location>
        <begin position="88"/>
        <end position="107"/>
    </location>
</feature>
<dbReference type="Proteomes" id="UP000008561">
    <property type="component" value="Chromosome"/>
</dbReference>
<evidence type="ECO:0000259" key="6">
    <source>
        <dbReference type="PROSITE" id="PS50937"/>
    </source>
</evidence>
<dbReference type="eggNOG" id="COG0789">
    <property type="taxonomic scope" value="Bacteria"/>
</dbReference>
<name>A8ZU55_DESOH</name>
<evidence type="ECO:0000256" key="2">
    <source>
        <dbReference type="ARBA" id="ARBA00023125"/>
    </source>
</evidence>
<evidence type="ECO:0000256" key="5">
    <source>
        <dbReference type="SAM" id="MobiDB-lite"/>
    </source>
</evidence>
<dbReference type="PANTHER" id="PTHR47506">
    <property type="entry name" value="TRANSCRIPTIONAL REGULATORY PROTEIN"/>
    <property type="match status" value="1"/>
</dbReference>
<dbReference type="Gene3D" id="1.10.1660.10">
    <property type="match status" value="1"/>
</dbReference>
<feature type="domain" description="HTH merR-type" evidence="6">
    <location>
        <begin position="7"/>
        <end position="76"/>
    </location>
</feature>
<dbReference type="InterPro" id="IPR009061">
    <property type="entry name" value="DNA-bd_dom_put_sf"/>
</dbReference>
<dbReference type="EMBL" id="CP000859">
    <property type="protein sequence ID" value="ABW66367.1"/>
    <property type="molecule type" value="Genomic_DNA"/>
</dbReference>
<keyword evidence="1" id="KW-0805">Transcription regulation</keyword>
<dbReference type="SUPFAM" id="SSF46955">
    <property type="entry name" value="Putative DNA-binding domain"/>
    <property type="match status" value="1"/>
</dbReference>
<gene>
    <name evidence="8" type="ordered locus">Dole_0557</name>
</gene>
<dbReference type="HOGENOM" id="CLU_965512_0_0_7"/>
<dbReference type="AlphaFoldDB" id="A8ZU55"/>
<evidence type="ECO:0000256" key="3">
    <source>
        <dbReference type="ARBA" id="ARBA00023163"/>
    </source>
</evidence>
<dbReference type="InterPro" id="IPR000551">
    <property type="entry name" value="MerR-type_HTH_dom"/>
</dbReference>
<dbReference type="STRING" id="96561.Dole_0557"/>
<dbReference type="KEGG" id="dol:Dole_0557"/>